<accession>A0A508YK09</accession>
<dbReference type="InterPro" id="IPR006626">
    <property type="entry name" value="PbH1"/>
</dbReference>
<evidence type="ECO:0000313" key="3">
    <source>
        <dbReference type="Proteomes" id="UP000365705"/>
    </source>
</evidence>
<gene>
    <name evidence="2" type="ORF">LMUP508_00887</name>
</gene>
<organism evidence="2 3">
    <name type="scientific">Limosilactobacillus mucosae</name>
    <name type="common">Lactobacillus mucosae</name>
    <dbReference type="NCBI Taxonomy" id="97478"/>
    <lineage>
        <taxon>Bacteria</taxon>
        <taxon>Bacillati</taxon>
        <taxon>Bacillota</taxon>
        <taxon>Bacilli</taxon>
        <taxon>Lactobacillales</taxon>
        <taxon>Lactobacillaceae</taxon>
        <taxon>Limosilactobacillus</taxon>
    </lineage>
</organism>
<dbReference type="SMART" id="SM00710">
    <property type="entry name" value="PbH1"/>
    <property type="match status" value="7"/>
</dbReference>
<name>A0A508YK09_LIMMU</name>
<sequence length="774" mass="84413">MATQVTHNNDGHFYTIDVDLAKEGAEVFDLTTYFKARVADNNVGLRFRWFWQGQVFNTVGKKPRVVGLVGQYSFKKADDGTNRELVMSPDASSVAFTGDVNDCEPGGYATYYFPEQMFPQDGMFKGTVGLLDDSGETARYTSVDIWFKVYPQAGGAQMGKACDYYIDELDKAIKEAEEDLKAGQKAQQQIIDEYQQKITDLVNQLNAQGQTANSMMETVKAGLTTLEAKIQQDGLFTQTEADTFKQTVEHSFKANAITVVDNVESLKAANAFAGQTIKTRGFYTPGDGGGASYLITLDKPDGLYQALDNGLYAKLDLSKTYNVLQIGVVPDKQAAASTNTIALQSLVDYPKDKIIVFPAGHQFYFSEIIIDSQDKLMEITGGGTLTGKFKTTTTGKRHSKLRFTDVSFYFDELSNDNNALSLAHTTNPQVDNCSFTNCNACVVADDAEFQNIQQLLFTKNTVNNCNYTIYSTSTYSSGLTVQYSLGDLTFTDNILHCNVEHLHVEACDGAIVSNNTCFFPSYPTKSASKGNNIYFKQSTGVKINSNSLFEAGFHGVLLDHCQASSVTNNSLQWGGQRSQQTGEAIMVVSGLAESNSSLTTITGNTITFNSAAGVRCSNTNDFVISNNHMFEAGGSRASSYYYGSNWNSAIQGIQVDKDCSNGYVYGNYSPHNGIKVESTTTSAPSNLGYGIKMVGPDTGFSKLHFQQISHTTDAYAQIPFADVQKVVAAWSPTKDYSVIAVGSGLRIMAYNESNGAISMVTNTSVTVNVLTYDF</sequence>
<dbReference type="InterPro" id="IPR011050">
    <property type="entry name" value="Pectin_lyase_fold/virulence"/>
</dbReference>
<dbReference type="AlphaFoldDB" id="A0A508YK09"/>
<dbReference type="Gene3D" id="2.160.20.10">
    <property type="entry name" value="Single-stranded right-handed beta-helix, Pectin lyase-like"/>
    <property type="match status" value="1"/>
</dbReference>
<keyword evidence="1" id="KW-0175">Coiled coil</keyword>
<protein>
    <submittedName>
        <fullName evidence="2">Uncharacterized protein</fullName>
    </submittedName>
</protein>
<proteinExistence type="predicted"/>
<evidence type="ECO:0000256" key="1">
    <source>
        <dbReference type="SAM" id="Coils"/>
    </source>
</evidence>
<dbReference type="SUPFAM" id="SSF51126">
    <property type="entry name" value="Pectin lyase-like"/>
    <property type="match status" value="1"/>
</dbReference>
<feature type="coiled-coil region" evidence="1">
    <location>
        <begin position="166"/>
        <end position="211"/>
    </location>
</feature>
<dbReference type="Proteomes" id="UP000365705">
    <property type="component" value="Unassembled WGS sequence"/>
</dbReference>
<reference evidence="2 3" key="1">
    <citation type="submission" date="2019-06" db="EMBL/GenBank/DDBJ databases">
        <authorList>
            <person name="Rodrigo-Torres L."/>
            <person name="Arahal R. D."/>
            <person name="Lucena T."/>
        </authorList>
    </citation>
    <scope>NUCLEOTIDE SEQUENCE [LARGE SCALE GENOMIC DNA]</scope>
    <source>
        <strain evidence="2 3">INIA P508</strain>
    </source>
</reference>
<dbReference type="EMBL" id="CABFNH010000010">
    <property type="protein sequence ID" value="VTZ89762.1"/>
    <property type="molecule type" value="Genomic_DNA"/>
</dbReference>
<evidence type="ECO:0000313" key="2">
    <source>
        <dbReference type="EMBL" id="VTZ89762.1"/>
    </source>
</evidence>
<dbReference type="InterPro" id="IPR012334">
    <property type="entry name" value="Pectin_lyas_fold"/>
</dbReference>
<dbReference type="RefSeq" id="WP_143112899.1">
    <property type="nucleotide sequence ID" value="NZ_CABFNH010000010.1"/>
</dbReference>